<evidence type="ECO:0000313" key="1">
    <source>
        <dbReference type="EMBL" id="MDZ5661400.1"/>
    </source>
</evidence>
<organism evidence="1 2">
    <name type="scientific">Nocardioides renjunii</name>
    <dbReference type="NCBI Taxonomy" id="3095075"/>
    <lineage>
        <taxon>Bacteria</taxon>
        <taxon>Bacillati</taxon>
        <taxon>Actinomycetota</taxon>
        <taxon>Actinomycetes</taxon>
        <taxon>Propionibacteriales</taxon>
        <taxon>Nocardioidaceae</taxon>
        <taxon>Nocardioides</taxon>
    </lineage>
</organism>
<dbReference type="RefSeq" id="WP_322423683.1">
    <property type="nucleotide sequence ID" value="NZ_JAXQPW010000001.1"/>
</dbReference>
<protein>
    <recommendedName>
        <fullName evidence="3">Restriction endonuclease</fullName>
    </recommendedName>
</protein>
<evidence type="ECO:0008006" key="3">
    <source>
        <dbReference type="Google" id="ProtNLM"/>
    </source>
</evidence>
<comment type="caution">
    <text evidence="1">The sequence shown here is derived from an EMBL/GenBank/DDBJ whole genome shotgun (WGS) entry which is preliminary data.</text>
</comment>
<evidence type="ECO:0000313" key="2">
    <source>
        <dbReference type="Proteomes" id="UP001291999"/>
    </source>
</evidence>
<sequence length="241" mass="26725">MTSLGALCLDLFLLGHAHLAAGHAGDGFGFERRVRAHLNATGEPNPAGFRVFGRRSLSGIYHQLDEQTRCAQAAVVGEWKAYTGQIPKNELLRFKAATDDYWLSPSTRRDRPLVRLFGGTGTVTPAMRVYAAQWGIILITPDRWPIPTLIDPDLLWAPGDLPAPAARDVRALATITRPLNDILAPHANGGWQVPAIPTAADLATRFQLWQTWSDRAWAWWDDQVPARFDWLLETRTTLTAA</sequence>
<dbReference type="EMBL" id="JAXQPW010000001">
    <property type="protein sequence ID" value="MDZ5661400.1"/>
    <property type="molecule type" value="Genomic_DNA"/>
</dbReference>
<keyword evidence="2" id="KW-1185">Reference proteome</keyword>
<gene>
    <name evidence="1" type="ORF">SFC79_06440</name>
</gene>
<name>A0ABU5KA18_9ACTN</name>
<accession>A0ABU5KA18</accession>
<proteinExistence type="predicted"/>
<dbReference type="Proteomes" id="UP001291999">
    <property type="component" value="Unassembled WGS sequence"/>
</dbReference>
<reference evidence="1 2" key="1">
    <citation type="submission" date="2023-11" db="EMBL/GenBank/DDBJ databases">
        <title>Novel species in genus Nocardioides.</title>
        <authorList>
            <person name="Zhou H."/>
        </authorList>
    </citation>
    <scope>NUCLEOTIDE SEQUENCE [LARGE SCALE GENOMIC DNA]</scope>
    <source>
        <strain evidence="1 2">S-58</strain>
    </source>
</reference>